<accession>A0AAD4M1H8</accession>
<comment type="caution">
    <text evidence="1">The sequence shown here is derived from an EMBL/GenBank/DDBJ whole genome shotgun (WGS) entry which is preliminary data.</text>
</comment>
<keyword evidence="2" id="KW-1185">Reference proteome</keyword>
<dbReference type="Proteomes" id="UP001203297">
    <property type="component" value="Unassembled WGS sequence"/>
</dbReference>
<evidence type="ECO:0000313" key="1">
    <source>
        <dbReference type="EMBL" id="KAI0298384.1"/>
    </source>
</evidence>
<reference evidence="1" key="1">
    <citation type="journal article" date="2022" name="New Phytol.">
        <title>Evolutionary transition to the ectomycorrhizal habit in the genomes of a hyperdiverse lineage of mushroom-forming fungi.</title>
        <authorList>
            <person name="Looney B."/>
            <person name="Miyauchi S."/>
            <person name="Morin E."/>
            <person name="Drula E."/>
            <person name="Courty P.E."/>
            <person name="Kohler A."/>
            <person name="Kuo A."/>
            <person name="LaButti K."/>
            <person name="Pangilinan J."/>
            <person name="Lipzen A."/>
            <person name="Riley R."/>
            <person name="Andreopoulos W."/>
            <person name="He G."/>
            <person name="Johnson J."/>
            <person name="Nolan M."/>
            <person name="Tritt A."/>
            <person name="Barry K.W."/>
            <person name="Grigoriev I.V."/>
            <person name="Nagy L.G."/>
            <person name="Hibbett D."/>
            <person name="Henrissat B."/>
            <person name="Matheny P.B."/>
            <person name="Labbe J."/>
            <person name="Martin F.M."/>
        </authorList>
    </citation>
    <scope>NUCLEOTIDE SEQUENCE</scope>
    <source>
        <strain evidence="1">BPL690</strain>
    </source>
</reference>
<evidence type="ECO:0000313" key="2">
    <source>
        <dbReference type="Proteomes" id="UP001203297"/>
    </source>
</evidence>
<gene>
    <name evidence="1" type="ORF">B0F90DRAFT_715393</name>
</gene>
<proteinExistence type="predicted"/>
<sequence length="275" mass="31452">MELDQMITSHQRALSWIPRSHPAYTAYIHRLAQSQFKRYELSEQKEDLDKSIVHYTESIFLPPSWGFYLNVVQVFFQLVISLLRRSEEFKQPEDVKCAIEYLRYLRGLPLDTFEVSYKVVTTSLVEALAIQVELEADGTRDIEEMVNLCQGLLTCHSSENDPTDAITALISAILCKFDQRKQVEPLDGVIQCLRDALKICLPGSHDVLLGLAISLAIRYAKNYSNDDYDEAMTLLESVIASSPLGDDPYQFQIRFRHPPRFLRAFGLASIQTQNI</sequence>
<name>A0AAD4M1H8_9AGAM</name>
<protein>
    <submittedName>
        <fullName evidence="1">Uncharacterized protein</fullName>
    </submittedName>
</protein>
<dbReference type="AlphaFoldDB" id="A0AAD4M1H8"/>
<dbReference type="EMBL" id="WTXG01000029">
    <property type="protein sequence ID" value="KAI0298384.1"/>
    <property type="molecule type" value="Genomic_DNA"/>
</dbReference>
<organism evidence="1 2">
    <name type="scientific">Multifurca ochricompacta</name>
    <dbReference type="NCBI Taxonomy" id="376703"/>
    <lineage>
        <taxon>Eukaryota</taxon>
        <taxon>Fungi</taxon>
        <taxon>Dikarya</taxon>
        <taxon>Basidiomycota</taxon>
        <taxon>Agaricomycotina</taxon>
        <taxon>Agaricomycetes</taxon>
        <taxon>Russulales</taxon>
        <taxon>Russulaceae</taxon>
        <taxon>Multifurca</taxon>
    </lineage>
</organism>